<proteinExistence type="predicted"/>
<evidence type="ECO:0000259" key="3">
    <source>
        <dbReference type="Pfam" id="PF00056"/>
    </source>
</evidence>
<dbReference type="EMBL" id="UOYO01000047">
    <property type="protein sequence ID" value="VAY88173.1"/>
    <property type="molecule type" value="Genomic_DNA"/>
</dbReference>
<reference evidence="5" key="1">
    <citation type="submission" date="2018-10" db="EMBL/GenBank/DDBJ databases">
        <authorList>
            <person name="Aoki K."/>
        </authorList>
    </citation>
    <scope>NUCLEOTIDE SEQUENCE</scope>
</reference>
<dbReference type="NCBIfam" id="NF004863">
    <property type="entry name" value="PRK06223.1"/>
    <property type="match status" value="1"/>
</dbReference>
<sequence>MQNIRIGIIGVGSVGSTTAYSLSILGICHEIILFDINHDMAYGKAIDIGQSSYYSTSKNTNIRAVNNINDMKKCNVVVITAGVPRRNNMSREDLLMINAQIIKDVTLSIKKNSPDAIIICVSNPLDVMTYIIHKITKWKQERVIGMGGALDGSRMAYQINQKINYDLKQIGNLVVGDHGENMIPLPQHTTVGNIPLGKLISIEDIKHVTKKTKNGGAQIVKHLGTSGYYGPARAIVHMIEAIINDSKTIVSASVMLNGEYGYKDITIGVPIVLGSKGVESIIELDLDSKTKEKFRISINSIKNNIDILIKNNFL</sequence>
<dbReference type="PANTHER" id="PTHR43128">
    <property type="entry name" value="L-2-HYDROXYCARBOXYLATE DEHYDROGENASE (NAD(P)(+))"/>
    <property type="match status" value="1"/>
</dbReference>
<dbReference type="AlphaFoldDB" id="A0A3B1E9I9"/>
<keyword evidence="2" id="KW-0520">NAD</keyword>
<dbReference type="InterPro" id="IPR036291">
    <property type="entry name" value="NAD(P)-bd_dom_sf"/>
</dbReference>
<organism evidence="5">
    <name type="scientific">hydrothermal vent metagenome</name>
    <dbReference type="NCBI Taxonomy" id="652676"/>
    <lineage>
        <taxon>unclassified sequences</taxon>
        <taxon>metagenomes</taxon>
        <taxon>ecological metagenomes</taxon>
    </lineage>
</organism>
<dbReference type="PIRSF" id="PIRSF000102">
    <property type="entry name" value="Lac_mal_DH"/>
    <property type="match status" value="1"/>
</dbReference>
<evidence type="ECO:0000256" key="2">
    <source>
        <dbReference type="ARBA" id="ARBA00023027"/>
    </source>
</evidence>
<dbReference type="InterPro" id="IPR001236">
    <property type="entry name" value="Lactate/malate_DH_N"/>
</dbReference>
<dbReference type="InterPro" id="IPR001557">
    <property type="entry name" value="L-lactate/malate_DH"/>
</dbReference>
<accession>A0A3B1E9I9</accession>
<evidence type="ECO:0000313" key="5">
    <source>
        <dbReference type="EMBL" id="VAY88173.1"/>
    </source>
</evidence>
<dbReference type="Pfam" id="PF02866">
    <property type="entry name" value="Ldh_1_C"/>
    <property type="match status" value="1"/>
</dbReference>
<dbReference type="GO" id="GO:0004459">
    <property type="term" value="F:L-lactate dehydrogenase (NAD+) activity"/>
    <property type="evidence" value="ECO:0007669"/>
    <property type="project" value="TreeGrafter"/>
</dbReference>
<dbReference type="InterPro" id="IPR022383">
    <property type="entry name" value="Lactate/malate_DH_C"/>
</dbReference>
<dbReference type="GO" id="GO:0030060">
    <property type="term" value="F:L-malate dehydrogenase (NAD+) activity"/>
    <property type="evidence" value="ECO:0007669"/>
    <property type="project" value="UniProtKB-EC"/>
</dbReference>
<feature type="domain" description="Lactate/malate dehydrogenase N-terminal" evidence="3">
    <location>
        <begin position="5"/>
        <end position="145"/>
    </location>
</feature>
<dbReference type="CDD" id="cd01339">
    <property type="entry name" value="LDH-like_MDH"/>
    <property type="match status" value="1"/>
</dbReference>
<dbReference type="InterPro" id="IPR011275">
    <property type="entry name" value="Malate_DH_type3"/>
</dbReference>
<dbReference type="Pfam" id="PF00056">
    <property type="entry name" value="Ldh_1_N"/>
    <property type="match status" value="1"/>
</dbReference>
<dbReference type="InterPro" id="IPR015955">
    <property type="entry name" value="Lactate_DH/Glyco_Ohase_4_C"/>
</dbReference>
<evidence type="ECO:0000256" key="1">
    <source>
        <dbReference type="ARBA" id="ARBA00023002"/>
    </source>
</evidence>
<feature type="domain" description="Lactate/malate dehydrogenase C-terminal" evidence="4">
    <location>
        <begin position="150"/>
        <end position="306"/>
    </location>
</feature>
<dbReference type="SUPFAM" id="SSF56327">
    <property type="entry name" value="LDH C-terminal domain-like"/>
    <property type="match status" value="1"/>
</dbReference>
<dbReference type="PRINTS" id="PR00086">
    <property type="entry name" value="LLDHDRGNASE"/>
</dbReference>
<evidence type="ECO:0000259" key="4">
    <source>
        <dbReference type="Pfam" id="PF02866"/>
    </source>
</evidence>
<dbReference type="PANTHER" id="PTHR43128:SF16">
    <property type="entry name" value="L-LACTATE DEHYDROGENASE"/>
    <property type="match status" value="1"/>
</dbReference>
<protein>
    <submittedName>
        <fullName evidence="5">Malate dehydrogenase</fullName>
        <ecNumber evidence="5">1.1.1.37</ecNumber>
    </submittedName>
</protein>
<dbReference type="Gene3D" id="3.90.110.10">
    <property type="entry name" value="Lactate dehydrogenase/glycoside hydrolase, family 4, C-terminal"/>
    <property type="match status" value="1"/>
</dbReference>
<name>A0A3B1E9I9_9ZZZZ</name>
<dbReference type="Gene3D" id="3.40.50.720">
    <property type="entry name" value="NAD(P)-binding Rossmann-like Domain"/>
    <property type="match status" value="1"/>
</dbReference>
<dbReference type="EC" id="1.1.1.37" evidence="5"/>
<dbReference type="SUPFAM" id="SSF51735">
    <property type="entry name" value="NAD(P)-binding Rossmann-fold domains"/>
    <property type="match status" value="1"/>
</dbReference>
<keyword evidence="1 5" id="KW-0560">Oxidoreductase</keyword>
<gene>
    <name evidence="5" type="ORF">MNB_ARC-1_1354</name>
</gene>
<dbReference type="GO" id="GO:0006089">
    <property type="term" value="P:lactate metabolic process"/>
    <property type="evidence" value="ECO:0007669"/>
    <property type="project" value="TreeGrafter"/>
</dbReference>